<dbReference type="InterPro" id="IPR036034">
    <property type="entry name" value="PDZ_sf"/>
</dbReference>
<evidence type="ECO:0000256" key="1">
    <source>
        <dbReference type="SAM" id="MobiDB-lite"/>
    </source>
</evidence>
<dbReference type="Gene3D" id="3.30.750.170">
    <property type="match status" value="1"/>
</dbReference>
<dbReference type="GO" id="GO:0007165">
    <property type="term" value="P:signal transduction"/>
    <property type="evidence" value="ECO:0007669"/>
    <property type="project" value="TreeGrafter"/>
</dbReference>
<name>A0YAJ4_9GAMM</name>
<dbReference type="EMBL" id="AAVT01000001">
    <property type="protein sequence ID" value="EAW33148.1"/>
    <property type="molecule type" value="Genomic_DNA"/>
</dbReference>
<dbReference type="GO" id="GO:0008236">
    <property type="term" value="F:serine-type peptidase activity"/>
    <property type="evidence" value="ECO:0007669"/>
    <property type="project" value="InterPro"/>
</dbReference>
<dbReference type="PANTHER" id="PTHR32060">
    <property type="entry name" value="TAIL-SPECIFIC PROTEASE"/>
    <property type="match status" value="1"/>
</dbReference>
<organism evidence="3 4">
    <name type="scientific">marine gamma proteobacterium HTCC2143</name>
    <dbReference type="NCBI Taxonomy" id="247633"/>
    <lineage>
        <taxon>Bacteria</taxon>
        <taxon>Pseudomonadati</taxon>
        <taxon>Pseudomonadota</taxon>
        <taxon>Gammaproteobacteria</taxon>
        <taxon>Cellvibrionales</taxon>
        <taxon>Spongiibacteraceae</taxon>
        <taxon>BD1-7 clade</taxon>
    </lineage>
</organism>
<feature type="domain" description="Tail specific protease" evidence="2">
    <location>
        <begin position="250"/>
        <end position="399"/>
    </location>
</feature>
<dbReference type="SUPFAM" id="SSF52096">
    <property type="entry name" value="ClpP/crotonase"/>
    <property type="match status" value="1"/>
</dbReference>
<protein>
    <recommendedName>
        <fullName evidence="2">Tail specific protease domain-containing protein</fullName>
    </recommendedName>
</protein>
<dbReference type="Gene3D" id="2.30.42.10">
    <property type="match status" value="1"/>
</dbReference>
<dbReference type="eggNOG" id="COG0793">
    <property type="taxonomic scope" value="Bacteria"/>
</dbReference>
<sequence length="520" mass="55632">MTTLAACGGSGGGGGNGVDSNPPATNSWTQNVFTSAANFADQCAMPRTGIDPTTNLAYRDDIGSITDENNWLRSFSNDTYLWYNEIIDRDPALYSTADYFDLLVTEATTASGSPKDKFHFTYATEEWISLSESGIQAGYGAQWVIIDDVPPRNLVVAYTDANSPATAANINLKRGEKILEVDGVDLIYANTDVDIGIINAGLFPSDAGETHSFVVQEAGTSATRTITMVSANVTAETVQNVRTIPTATGNVGYLAFHSHISVAERALIDAIELLQANSISDLIIDIRYNTGGFLAIASELSYMIAGMASTADKTFEELRFNDKYPNTNPITRQSLEPVPFFNTSQGFSVSAGQGLPTLNLPRVFVLTGENTCSASESIINALRGIDVEVIQIGSATCGKPFGFYPQDNCGTTYFTIQFETLNEKGFGGYSDGFSPANNVAAGEVSVPGCAVADDLSKELGDPTENRLAAALSYRETGTCPSVSAGYSRLSSNSLSQPLKINDGIITRTAWLQNRIMQPQF</sequence>
<evidence type="ECO:0000313" key="4">
    <source>
        <dbReference type="Proteomes" id="UP000004931"/>
    </source>
</evidence>
<proteinExistence type="predicted"/>
<dbReference type="GO" id="GO:0006508">
    <property type="term" value="P:proteolysis"/>
    <property type="evidence" value="ECO:0007669"/>
    <property type="project" value="InterPro"/>
</dbReference>
<gene>
    <name evidence="3" type="ORF">GP2143_17871</name>
</gene>
<feature type="compositionally biased region" description="Gly residues" evidence="1">
    <location>
        <begin position="8"/>
        <end position="17"/>
    </location>
</feature>
<dbReference type="Gene3D" id="3.90.226.10">
    <property type="entry name" value="2-enoyl-CoA Hydratase, Chain A, domain 1"/>
    <property type="match status" value="1"/>
</dbReference>
<dbReference type="SUPFAM" id="SSF50156">
    <property type="entry name" value="PDZ domain-like"/>
    <property type="match status" value="1"/>
</dbReference>
<dbReference type="STRING" id="247633.GP2143_17871"/>
<dbReference type="InterPro" id="IPR029045">
    <property type="entry name" value="ClpP/crotonase-like_dom_sf"/>
</dbReference>
<dbReference type="InterPro" id="IPR005151">
    <property type="entry name" value="Tail-specific_protease"/>
</dbReference>
<dbReference type="PANTHER" id="PTHR32060:SF30">
    <property type="entry name" value="CARBOXY-TERMINAL PROCESSING PROTEASE CTPA"/>
    <property type="match status" value="1"/>
</dbReference>
<evidence type="ECO:0000259" key="2">
    <source>
        <dbReference type="Pfam" id="PF03572"/>
    </source>
</evidence>
<accession>A0YAJ4</accession>
<dbReference type="OrthoDB" id="7168509at2"/>
<dbReference type="Pfam" id="PF03572">
    <property type="entry name" value="Peptidase_S41"/>
    <property type="match status" value="1"/>
</dbReference>
<evidence type="ECO:0000313" key="3">
    <source>
        <dbReference type="EMBL" id="EAW33148.1"/>
    </source>
</evidence>
<keyword evidence="4" id="KW-1185">Reference proteome</keyword>
<dbReference type="GO" id="GO:0004175">
    <property type="term" value="F:endopeptidase activity"/>
    <property type="evidence" value="ECO:0007669"/>
    <property type="project" value="TreeGrafter"/>
</dbReference>
<dbReference type="Proteomes" id="UP000004931">
    <property type="component" value="Unassembled WGS sequence"/>
</dbReference>
<dbReference type="GO" id="GO:0030288">
    <property type="term" value="C:outer membrane-bounded periplasmic space"/>
    <property type="evidence" value="ECO:0007669"/>
    <property type="project" value="TreeGrafter"/>
</dbReference>
<reference evidence="3 4" key="1">
    <citation type="journal article" date="2010" name="J. Bacteriol.">
        <title>Genome sequence of the oligotrophic marine Gammaproteobacterium HTCC2143, isolated from the Oregon Coast.</title>
        <authorList>
            <person name="Oh H.M."/>
            <person name="Kang I."/>
            <person name="Ferriera S."/>
            <person name="Giovannoni S.J."/>
            <person name="Cho J.C."/>
        </authorList>
    </citation>
    <scope>NUCLEOTIDE SEQUENCE [LARGE SCALE GENOMIC DNA]</scope>
    <source>
        <strain evidence="3 4">HTCC2143</strain>
    </source>
</reference>
<dbReference type="AlphaFoldDB" id="A0YAJ4"/>
<comment type="caution">
    <text evidence="3">The sequence shown here is derived from an EMBL/GenBank/DDBJ whole genome shotgun (WGS) entry which is preliminary data.</text>
</comment>
<feature type="region of interest" description="Disordered" evidence="1">
    <location>
        <begin position="1"/>
        <end position="26"/>
    </location>
</feature>